<proteinExistence type="inferred from homology"/>
<dbReference type="SUPFAM" id="SSF46785">
    <property type="entry name" value="Winged helix' DNA-binding domain"/>
    <property type="match status" value="1"/>
</dbReference>
<evidence type="ECO:0000256" key="1">
    <source>
        <dbReference type="ARBA" id="ARBA00007815"/>
    </source>
</evidence>
<dbReference type="InterPro" id="IPR036390">
    <property type="entry name" value="WH_DNA-bd_sf"/>
</dbReference>
<feature type="domain" description="Replication protein A C-terminal" evidence="2">
    <location>
        <begin position="125"/>
        <end position="178"/>
    </location>
</feature>
<dbReference type="Proteomes" id="UP000266622">
    <property type="component" value="Unassembled WGS sequence"/>
</dbReference>
<organism evidence="3 4">
    <name type="scientific">Candidatus Nanoclepta minutus</name>
    <dbReference type="NCBI Taxonomy" id="1940235"/>
    <lineage>
        <taxon>Archaea</taxon>
        <taxon>Nanobdellota</taxon>
        <taxon>Candidatus Nanoclepta</taxon>
    </lineage>
</organism>
<accession>A0A397WNP9</accession>
<dbReference type="InterPro" id="IPR036388">
    <property type="entry name" value="WH-like_DNA-bd_sf"/>
</dbReference>
<evidence type="ECO:0000313" key="3">
    <source>
        <dbReference type="EMBL" id="RIB35542.1"/>
    </source>
</evidence>
<dbReference type="InterPro" id="IPR014892">
    <property type="entry name" value="RPA_C"/>
</dbReference>
<dbReference type="EMBL" id="MWMI01000001">
    <property type="protein sequence ID" value="RIB35542.1"/>
    <property type="molecule type" value="Genomic_DNA"/>
</dbReference>
<comment type="caution">
    <text evidence="3">The sequence shown here is derived from an EMBL/GenBank/DDBJ whole genome shotgun (WGS) entry which is preliminary data.</text>
</comment>
<dbReference type="Gene3D" id="2.40.50.140">
    <property type="entry name" value="Nucleic acid-binding proteins"/>
    <property type="match status" value="1"/>
</dbReference>
<comment type="similarity">
    <text evidence="1">Belongs to the replication factor A protein 2 family.</text>
</comment>
<reference evidence="3 4" key="1">
    <citation type="journal article" date="2018" name="Syst. Appl. Microbiol.">
        <title>A new symbiotic nanoarchaeote (Candidatus Nanoclepta minutus) and its host (Zestosphaera tikiterensis gen. nov., sp. nov.) from a New Zealand hot spring.</title>
        <authorList>
            <person name="St John E."/>
            <person name="Liu Y."/>
            <person name="Podar M."/>
            <person name="Stott M.B."/>
            <person name="Meneghin J."/>
            <person name="Chen Z."/>
            <person name="Lagutin K."/>
            <person name="Mitchell K."/>
            <person name="Reysenbach A.L."/>
        </authorList>
    </citation>
    <scope>NUCLEOTIDE SEQUENCE [LARGE SCALE GENOMIC DNA]</scope>
    <source>
        <strain evidence="3">NZ3</strain>
    </source>
</reference>
<gene>
    <name evidence="3" type="ORF">BXU00_00325</name>
</gene>
<dbReference type="AlphaFoldDB" id="A0A397WNP9"/>
<dbReference type="Gene3D" id="1.10.10.10">
    <property type="entry name" value="Winged helix-like DNA-binding domain superfamily/Winged helix DNA-binding domain"/>
    <property type="match status" value="1"/>
</dbReference>
<evidence type="ECO:0000259" key="2">
    <source>
        <dbReference type="Pfam" id="PF08784"/>
    </source>
</evidence>
<dbReference type="Pfam" id="PF08784">
    <property type="entry name" value="RPA_C"/>
    <property type="match status" value="1"/>
</dbReference>
<protein>
    <recommendedName>
        <fullName evidence="2">Replication protein A C-terminal domain-containing protein</fullName>
    </recommendedName>
</protein>
<evidence type="ECO:0000313" key="4">
    <source>
        <dbReference type="Proteomes" id="UP000266622"/>
    </source>
</evidence>
<name>A0A397WNP9_9ARCH</name>
<sequence>MHYKPILSSEIGEYTNKNVALIGKVVEILNERKYIKIKCLDSKGYFESILYEPINVDKFSSVIILGKIKEFQGNNYVYINKLIKIEDIKDEILWKKLFLMELKKRTKKKTKIEEKKEVQEEKIEFDIRDIRKDILKFIKESDKGEGVSFDEIKEYFDLDEDSLRKYIEDLLSVGEIYEVSSNKYKVI</sequence>
<dbReference type="InterPro" id="IPR012340">
    <property type="entry name" value="NA-bd_OB-fold"/>
</dbReference>